<comment type="caution">
    <text evidence="2">The sequence shown here is derived from an EMBL/GenBank/DDBJ whole genome shotgun (WGS) entry which is preliminary data.</text>
</comment>
<evidence type="ECO:0000313" key="2">
    <source>
        <dbReference type="EMBL" id="MBI1757278.1"/>
    </source>
</evidence>
<dbReference type="InterPro" id="IPR036034">
    <property type="entry name" value="PDZ_sf"/>
</dbReference>
<dbReference type="EMBL" id="JACOSL010000057">
    <property type="protein sequence ID" value="MBI1757278.1"/>
    <property type="molecule type" value="Genomic_DNA"/>
</dbReference>
<sequence>MFWSAVSLVAALASAWPKAPQGLEAAVVRQVQPSVATLLVDGEAKGIAALIDSRGYFLAGGLHGEAFQARLSGQTVHLRRIAGDGPTGLMLFAATDWKGGGAPVKLADTPPARGSVLVALLPSGPIRVALVSSDRYGVIAPSHRLLQLNELKLETPQASIGGGLLFAPNGRFLGVLTATLGSPDPPTGFNPGERSVHFGPELLTVAYAVGQDTLRRVIVGFCSPTHEVGYPSLGVLCRDAPSGGALVETVAKGSTADKVRMQPGDVIVKLGTVPIRNKLEFAKEMMRQVPGEAIRIAILRRGSPLVFAGVVGKSTD</sequence>
<dbReference type="PROSITE" id="PS00024">
    <property type="entry name" value="HEMOPEXIN"/>
    <property type="match status" value="1"/>
</dbReference>
<dbReference type="InterPro" id="IPR001478">
    <property type="entry name" value="PDZ"/>
</dbReference>
<evidence type="ECO:0000259" key="1">
    <source>
        <dbReference type="SMART" id="SM00228"/>
    </source>
</evidence>
<organism evidence="2 3">
    <name type="scientific">Fimbriimonas ginsengisoli</name>
    <dbReference type="NCBI Taxonomy" id="1005039"/>
    <lineage>
        <taxon>Bacteria</taxon>
        <taxon>Bacillati</taxon>
        <taxon>Armatimonadota</taxon>
        <taxon>Fimbriimonadia</taxon>
        <taxon>Fimbriimonadales</taxon>
        <taxon>Fimbriimonadaceae</taxon>
        <taxon>Fimbriimonas</taxon>
    </lineage>
</organism>
<feature type="domain" description="PDZ" evidence="1">
    <location>
        <begin position="231"/>
        <end position="302"/>
    </location>
</feature>
<proteinExistence type="predicted"/>
<protein>
    <submittedName>
        <fullName evidence="2">PDZ domain-containing protein</fullName>
    </submittedName>
</protein>
<gene>
    <name evidence="2" type="ORF">HYR64_09260</name>
</gene>
<dbReference type="SMART" id="SM00228">
    <property type="entry name" value="PDZ"/>
    <property type="match status" value="1"/>
</dbReference>
<evidence type="ECO:0000313" key="3">
    <source>
        <dbReference type="Proteomes" id="UP000727962"/>
    </source>
</evidence>
<accession>A0A931LW41</accession>
<dbReference type="SUPFAM" id="SSF50156">
    <property type="entry name" value="PDZ domain-like"/>
    <property type="match status" value="1"/>
</dbReference>
<dbReference type="InterPro" id="IPR018486">
    <property type="entry name" value="Hemopexin_CS"/>
</dbReference>
<dbReference type="Gene3D" id="2.30.42.10">
    <property type="match status" value="1"/>
</dbReference>
<dbReference type="AlphaFoldDB" id="A0A931LW41"/>
<name>A0A931LW41_FIMGI</name>
<dbReference type="Pfam" id="PF13180">
    <property type="entry name" value="PDZ_2"/>
    <property type="match status" value="1"/>
</dbReference>
<reference evidence="2" key="1">
    <citation type="submission" date="2020-07" db="EMBL/GenBank/DDBJ databases">
        <title>Huge and variable diversity of episymbiotic CPR bacteria and DPANN archaea in groundwater ecosystems.</title>
        <authorList>
            <person name="He C.Y."/>
            <person name="Keren R."/>
            <person name="Whittaker M."/>
            <person name="Farag I.F."/>
            <person name="Doudna J."/>
            <person name="Cate J.H.D."/>
            <person name="Banfield J.F."/>
        </authorList>
    </citation>
    <scope>NUCLEOTIDE SEQUENCE</scope>
    <source>
        <strain evidence="2">NC_groundwater_17_Pr7_B-0.1um_64_12</strain>
    </source>
</reference>
<dbReference type="Proteomes" id="UP000727962">
    <property type="component" value="Unassembled WGS sequence"/>
</dbReference>